<keyword evidence="1" id="KW-0597">Phosphoprotein</keyword>
<keyword evidence="6" id="KW-1185">Reference proteome</keyword>
<feature type="domain" description="HD-GYP" evidence="4">
    <location>
        <begin position="185"/>
        <end position="376"/>
    </location>
</feature>
<dbReference type="Gene3D" id="1.10.3210.10">
    <property type="entry name" value="Hypothetical protein af1432"/>
    <property type="match status" value="1"/>
</dbReference>
<dbReference type="SUPFAM" id="SSF52172">
    <property type="entry name" value="CheY-like"/>
    <property type="match status" value="1"/>
</dbReference>
<dbReference type="RefSeq" id="WP_237359671.1">
    <property type="nucleotide sequence ID" value="NZ_CAKLDM010000001.1"/>
</dbReference>
<dbReference type="PANTHER" id="PTHR45228:SF8">
    <property type="entry name" value="TWO-COMPONENT RESPONSE REGULATOR-RELATED"/>
    <property type="match status" value="1"/>
</dbReference>
<evidence type="ECO:0000256" key="2">
    <source>
        <dbReference type="SAM" id="Coils"/>
    </source>
</evidence>
<dbReference type="Pfam" id="PF00072">
    <property type="entry name" value="Response_reg"/>
    <property type="match status" value="1"/>
</dbReference>
<dbReference type="Proteomes" id="UP000838748">
    <property type="component" value="Unassembled WGS sequence"/>
</dbReference>
<gene>
    <name evidence="5" type="primary">rpfG</name>
    <name evidence="5" type="ORF">VMF7928_00257</name>
</gene>
<sequence>MGQEFKVEEKQCPKLKVLLLDDEQDILNSLTRVLRYDYDVSSFTKGSEALQHLQKNHVPLIISDMRMPEMDGAEFLSRAKAIAPESIRFLLTGYSDIESTISAVNEGGIHTYIAKPWDNNALKETLSKAAEVFRLKHEKQLLMAELESKNEELSALNESLEEKVALRTKQLLMTNNKLQKLFKHRTKAFKDILLTLQAVIQHSTGQSSLHIERIAEISKAVAKRLKLSDSEIAYIYLAALVHQIGMVDQTRAPTTSSIDGIKIPDDNPKLGAEIIRQIAQFEPIVDIILHQNENYDGTGLPDHLAGDEIPIGSKILRVAKNYEFFISKNDNRFGMTPDSARSFIKDHTGKLYDPNIVKAFRYIVENEATELKADACIGLDRLKEGDVLKQDLYLPNGKIMVTAGQEISRQMLEKLRQIEKDNDQPMIVFI</sequence>
<dbReference type="SMART" id="SM00448">
    <property type="entry name" value="REC"/>
    <property type="match status" value="1"/>
</dbReference>
<dbReference type="PROSITE" id="PS50110">
    <property type="entry name" value="RESPONSE_REGULATORY"/>
    <property type="match status" value="1"/>
</dbReference>
<evidence type="ECO:0000259" key="3">
    <source>
        <dbReference type="PROSITE" id="PS50110"/>
    </source>
</evidence>
<accession>A0ABM8ZYX9</accession>
<keyword evidence="2" id="KW-0175">Coiled coil</keyword>
<dbReference type="GO" id="GO:0016787">
    <property type="term" value="F:hydrolase activity"/>
    <property type="evidence" value="ECO:0007669"/>
    <property type="project" value="UniProtKB-KW"/>
</dbReference>
<feature type="coiled-coil region" evidence="2">
    <location>
        <begin position="132"/>
        <end position="170"/>
    </location>
</feature>
<dbReference type="CDD" id="cd17569">
    <property type="entry name" value="REC_HupR-like"/>
    <property type="match status" value="1"/>
</dbReference>
<comment type="caution">
    <text evidence="5">The sequence shown here is derived from an EMBL/GenBank/DDBJ whole genome shotgun (WGS) entry which is preliminary data.</text>
</comment>
<dbReference type="Pfam" id="PF13487">
    <property type="entry name" value="HD_5"/>
    <property type="match status" value="1"/>
</dbReference>
<reference evidence="5" key="1">
    <citation type="submission" date="2021-11" db="EMBL/GenBank/DDBJ databases">
        <authorList>
            <person name="Rodrigo-Torres L."/>
            <person name="Arahal R. D."/>
            <person name="Lucena T."/>
        </authorList>
    </citation>
    <scope>NUCLEOTIDE SEQUENCE</scope>
    <source>
        <strain evidence="5">CECT 7928</strain>
    </source>
</reference>
<evidence type="ECO:0000313" key="6">
    <source>
        <dbReference type="Proteomes" id="UP000838748"/>
    </source>
</evidence>
<protein>
    <submittedName>
        <fullName evidence="5">Cyclic di-GMP phosphodiesterase response regulator RpfG</fullName>
        <ecNumber evidence="5">3.1.4.-</ecNumber>
    </submittedName>
</protein>
<dbReference type="EC" id="3.1.4.-" evidence="5"/>
<organism evidence="5 6">
    <name type="scientific">Vibrio marisflavi CECT 7928</name>
    <dbReference type="NCBI Taxonomy" id="634439"/>
    <lineage>
        <taxon>Bacteria</taxon>
        <taxon>Pseudomonadati</taxon>
        <taxon>Pseudomonadota</taxon>
        <taxon>Gammaproteobacteria</taxon>
        <taxon>Vibrionales</taxon>
        <taxon>Vibrionaceae</taxon>
        <taxon>Vibrio</taxon>
    </lineage>
</organism>
<evidence type="ECO:0000259" key="4">
    <source>
        <dbReference type="PROSITE" id="PS51832"/>
    </source>
</evidence>
<evidence type="ECO:0000256" key="1">
    <source>
        <dbReference type="PROSITE-ProRule" id="PRU00169"/>
    </source>
</evidence>
<dbReference type="EMBL" id="CAKLDM010000001">
    <property type="protein sequence ID" value="CAH0536175.1"/>
    <property type="molecule type" value="Genomic_DNA"/>
</dbReference>
<evidence type="ECO:0000313" key="5">
    <source>
        <dbReference type="EMBL" id="CAH0536175.1"/>
    </source>
</evidence>
<dbReference type="Gene3D" id="3.40.50.2300">
    <property type="match status" value="1"/>
</dbReference>
<dbReference type="InterPro" id="IPR052020">
    <property type="entry name" value="Cyclic_di-GMP/3'3'-cGAMP_PDE"/>
</dbReference>
<dbReference type="InterPro" id="IPR037522">
    <property type="entry name" value="HD_GYP_dom"/>
</dbReference>
<dbReference type="PROSITE" id="PS51832">
    <property type="entry name" value="HD_GYP"/>
    <property type="match status" value="1"/>
</dbReference>
<dbReference type="SUPFAM" id="SSF109604">
    <property type="entry name" value="HD-domain/PDEase-like"/>
    <property type="match status" value="1"/>
</dbReference>
<dbReference type="InterPro" id="IPR011006">
    <property type="entry name" value="CheY-like_superfamily"/>
</dbReference>
<dbReference type="CDD" id="cd00077">
    <property type="entry name" value="HDc"/>
    <property type="match status" value="1"/>
</dbReference>
<name>A0ABM8ZYX9_9VIBR</name>
<feature type="modified residue" description="4-aspartylphosphate" evidence="1">
    <location>
        <position position="64"/>
    </location>
</feature>
<proteinExistence type="predicted"/>
<keyword evidence="5" id="KW-0378">Hydrolase</keyword>
<dbReference type="InterPro" id="IPR003607">
    <property type="entry name" value="HD/PDEase_dom"/>
</dbReference>
<feature type="domain" description="Response regulatory" evidence="3">
    <location>
        <begin position="16"/>
        <end position="130"/>
    </location>
</feature>
<dbReference type="PANTHER" id="PTHR45228">
    <property type="entry name" value="CYCLIC DI-GMP PHOSPHODIESTERASE TM_0186-RELATED"/>
    <property type="match status" value="1"/>
</dbReference>
<dbReference type="InterPro" id="IPR001789">
    <property type="entry name" value="Sig_transdc_resp-reg_receiver"/>
</dbReference>